<comment type="caution">
    <text evidence="2">The sequence shown here is derived from an EMBL/GenBank/DDBJ whole genome shotgun (WGS) entry which is preliminary data.</text>
</comment>
<reference evidence="2 3" key="1">
    <citation type="submission" date="2024-06" db="EMBL/GenBank/DDBJ databases">
        <title>Genomic Encyclopedia of Type Strains, Phase IV (KMG-IV): sequencing the most valuable type-strain genomes for metagenomic binning, comparative biology and taxonomic classification.</title>
        <authorList>
            <person name="Goeker M."/>
        </authorList>
    </citation>
    <scope>NUCLEOTIDE SEQUENCE [LARGE SCALE GENOMIC DNA]</scope>
    <source>
        <strain evidence="2 3">DSM 105042</strain>
    </source>
</reference>
<accession>A0ABV2H488</accession>
<name>A0ABV2H488_9HYPH</name>
<feature type="transmembrane region" description="Helical" evidence="1">
    <location>
        <begin position="401"/>
        <end position="433"/>
    </location>
</feature>
<evidence type="ECO:0000313" key="2">
    <source>
        <dbReference type="EMBL" id="MET3585350.1"/>
    </source>
</evidence>
<feature type="transmembrane region" description="Helical" evidence="1">
    <location>
        <begin position="350"/>
        <end position="367"/>
    </location>
</feature>
<organism evidence="2 3">
    <name type="scientific">Pseudorhizobium tarimense</name>
    <dbReference type="NCBI Taxonomy" id="1079109"/>
    <lineage>
        <taxon>Bacteria</taxon>
        <taxon>Pseudomonadati</taxon>
        <taxon>Pseudomonadota</taxon>
        <taxon>Alphaproteobacteria</taxon>
        <taxon>Hyphomicrobiales</taxon>
        <taxon>Rhizobiaceae</taxon>
        <taxon>Rhizobium/Agrobacterium group</taxon>
        <taxon>Pseudorhizobium</taxon>
    </lineage>
</organism>
<keyword evidence="3" id="KW-1185">Reference proteome</keyword>
<feature type="transmembrane region" description="Helical" evidence="1">
    <location>
        <begin position="654"/>
        <end position="677"/>
    </location>
</feature>
<keyword evidence="1" id="KW-1133">Transmembrane helix</keyword>
<evidence type="ECO:0000256" key="1">
    <source>
        <dbReference type="SAM" id="Phobius"/>
    </source>
</evidence>
<proteinExistence type="predicted"/>
<keyword evidence="1" id="KW-0812">Transmembrane</keyword>
<sequence>MADASGRGGALSRRVLFWLAAMALLTASLFALERMIEQKLRGSLIKSVVSMAESYVGHAEASLDYGLPISGPGSVEEVLQPPPALAFGPDALTLKLERLGLSASGERATVNTVRAGEGALVVERAILDSHGEVSSRLLLSRSTAGEEDAAALRKTSLAIGIAVFGLIFALLLVFLPLRRASLLPVISFLPAAFLLLAGFGGQLVTISRQAAVLAVAETASDLERAARLGMTFGELVGVQDYLGKQIGSNRAINQLTITGIEGVQFQAGIESLGSTVATMFSAAPFSALVDLDISQKLANGTRVDALVDVQPILADLGELTAMVLVFWACGGALLRSLGASEKTETETSPLVVAVAPTLLFLVLFAPADTVGPSVLTLGVNYLLLAAGLTSGLLLPHRPANLALGIAFGGLVVGVSLEAAFAYGGAGLLVGVALTGLGRSVRTPHLVVALLPTVVLLGAHVLDLGAIRPLLVGAMFVFAIASIAVFAATSKRSWRHGLGGLWSPAGLLGLSWIWVCLGLIQASVFLLVAVAARHQEQQFQAGPMSYVLLAFILHLIGYRLAGAIDPGARGRWILLEISIVAAVLLVAGIYVAGWDVVVSTALAAMLSGAAARWSVGLPFVAPNVRAAKSVLTCVRLIGLAAATGFGLTLDRPEDAALPATMTCLLALAPLAYAMLAGLDPDWRARRSAELTHAA</sequence>
<feature type="transmembrane region" description="Helical" evidence="1">
    <location>
        <begin position="374"/>
        <end position="395"/>
    </location>
</feature>
<protein>
    <submittedName>
        <fullName evidence="2">Uncharacterized protein</fullName>
    </submittedName>
</protein>
<feature type="transmembrane region" description="Helical" evidence="1">
    <location>
        <begin position="445"/>
        <end position="463"/>
    </location>
</feature>
<feature type="transmembrane region" description="Helical" evidence="1">
    <location>
        <begin position="509"/>
        <end position="531"/>
    </location>
</feature>
<dbReference type="RefSeq" id="WP_247243317.1">
    <property type="nucleotide sequence ID" value="NZ_JALJRA010000005.1"/>
</dbReference>
<feature type="transmembrane region" description="Helical" evidence="1">
    <location>
        <begin position="157"/>
        <end position="175"/>
    </location>
</feature>
<feature type="transmembrane region" description="Helical" evidence="1">
    <location>
        <begin position="572"/>
        <end position="591"/>
    </location>
</feature>
<feature type="transmembrane region" description="Helical" evidence="1">
    <location>
        <begin position="469"/>
        <end position="488"/>
    </location>
</feature>
<dbReference type="EMBL" id="JBEPLJ010000005">
    <property type="protein sequence ID" value="MET3585350.1"/>
    <property type="molecule type" value="Genomic_DNA"/>
</dbReference>
<feature type="transmembrane region" description="Helical" evidence="1">
    <location>
        <begin position="181"/>
        <end position="199"/>
    </location>
</feature>
<feature type="transmembrane region" description="Helical" evidence="1">
    <location>
        <begin position="543"/>
        <end position="560"/>
    </location>
</feature>
<dbReference type="Proteomes" id="UP001549031">
    <property type="component" value="Unassembled WGS sequence"/>
</dbReference>
<feature type="transmembrane region" description="Helical" evidence="1">
    <location>
        <begin position="15"/>
        <end position="32"/>
    </location>
</feature>
<keyword evidence="1" id="KW-0472">Membrane</keyword>
<evidence type="ECO:0000313" key="3">
    <source>
        <dbReference type="Proteomes" id="UP001549031"/>
    </source>
</evidence>
<feature type="transmembrane region" description="Helical" evidence="1">
    <location>
        <begin position="597"/>
        <end position="619"/>
    </location>
</feature>
<gene>
    <name evidence="2" type="ORF">ABID21_001459</name>
</gene>